<gene>
    <name evidence="9" type="primary">hutU</name>
    <name evidence="13" type="ORF">G7082_10105</name>
</gene>
<dbReference type="EMBL" id="CP049887">
    <property type="protein sequence ID" value="QIL48835.1"/>
    <property type="molecule type" value="Genomic_DNA"/>
</dbReference>
<evidence type="ECO:0000256" key="9">
    <source>
        <dbReference type="HAMAP-Rule" id="MF_00577"/>
    </source>
</evidence>
<evidence type="ECO:0000256" key="1">
    <source>
        <dbReference type="ARBA" id="ARBA00004794"/>
    </source>
</evidence>
<dbReference type="InterPro" id="IPR035401">
    <property type="entry name" value="Urocanase_C"/>
</dbReference>
<dbReference type="Gene3D" id="3.40.50.10730">
    <property type="entry name" value="Urocanase like domains"/>
    <property type="match status" value="1"/>
</dbReference>
<comment type="function">
    <text evidence="9">Catalyzes the conversion of urocanate to 4-imidazolone-5-propionate.</text>
</comment>
<evidence type="ECO:0000256" key="2">
    <source>
        <dbReference type="ARBA" id="ARBA00007578"/>
    </source>
</evidence>
<dbReference type="Pfam" id="PF17391">
    <property type="entry name" value="Urocanase_N"/>
    <property type="match status" value="1"/>
</dbReference>
<dbReference type="InterPro" id="IPR023636">
    <property type="entry name" value="Urocanase_CS"/>
</dbReference>
<dbReference type="PANTHER" id="PTHR12216:SF3">
    <property type="entry name" value="UROCANATE HYDRATASE"/>
    <property type="match status" value="1"/>
</dbReference>
<comment type="cofactor">
    <cofactor evidence="9">
        <name>NAD(+)</name>
        <dbReference type="ChEBI" id="CHEBI:57540"/>
    </cofactor>
    <text evidence="9">Binds 1 NAD(+) per subunit.</text>
</comment>
<dbReference type="EC" id="4.2.1.49" evidence="3 9"/>
<evidence type="ECO:0000313" key="14">
    <source>
        <dbReference type="Proteomes" id="UP000501747"/>
    </source>
</evidence>
<dbReference type="InterPro" id="IPR035400">
    <property type="entry name" value="Urocanase_N"/>
</dbReference>
<comment type="catalytic activity">
    <reaction evidence="8 9">
        <text>4-imidazolone-5-propanoate = trans-urocanate + H2O</text>
        <dbReference type="Rhea" id="RHEA:13101"/>
        <dbReference type="ChEBI" id="CHEBI:15377"/>
        <dbReference type="ChEBI" id="CHEBI:17771"/>
        <dbReference type="ChEBI" id="CHEBI:77893"/>
        <dbReference type="EC" id="4.2.1.49"/>
    </reaction>
</comment>
<accession>A0A6G8AV70</accession>
<evidence type="ECO:0000259" key="11">
    <source>
        <dbReference type="Pfam" id="PF17391"/>
    </source>
</evidence>
<keyword evidence="5 9" id="KW-0520">NAD</keyword>
<evidence type="ECO:0000256" key="5">
    <source>
        <dbReference type="ARBA" id="ARBA00023027"/>
    </source>
</evidence>
<dbReference type="HAMAP" id="MF_00577">
    <property type="entry name" value="HutU"/>
    <property type="match status" value="1"/>
</dbReference>
<name>A0A6G8AV70_9ENTE</name>
<dbReference type="GO" id="GO:0005737">
    <property type="term" value="C:cytoplasm"/>
    <property type="evidence" value="ECO:0007669"/>
    <property type="project" value="UniProtKB-SubCell"/>
</dbReference>
<protein>
    <recommendedName>
        <fullName evidence="3 9">Urocanate hydratase</fullName>
        <shortName evidence="9">Urocanase</shortName>
        <ecNumber evidence="3 9">4.2.1.49</ecNumber>
    </recommendedName>
    <alternativeName>
        <fullName evidence="7 9">Imidazolonepropionate hydrolase</fullName>
    </alternativeName>
</protein>
<dbReference type="Gene3D" id="3.40.1770.10">
    <property type="entry name" value="Urocanase superfamily"/>
    <property type="match status" value="2"/>
</dbReference>
<dbReference type="AlphaFoldDB" id="A0A6G8AV70"/>
<feature type="binding site" evidence="9">
    <location>
        <position position="589"/>
    </location>
    <ligand>
        <name>NAD(+)</name>
        <dbReference type="ChEBI" id="CHEBI:57540"/>
    </ligand>
</feature>
<dbReference type="Pfam" id="PF01175">
    <property type="entry name" value="Urocanase"/>
    <property type="match status" value="1"/>
</dbReference>
<evidence type="ECO:0000256" key="6">
    <source>
        <dbReference type="ARBA" id="ARBA00023239"/>
    </source>
</evidence>
<dbReference type="GO" id="GO:0019557">
    <property type="term" value="P:L-histidine catabolic process to glutamate and formate"/>
    <property type="evidence" value="ECO:0007669"/>
    <property type="project" value="UniProtKB-UniPathway"/>
</dbReference>
<dbReference type="PROSITE" id="PS01233">
    <property type="entry name" value="UROCANASE"/>
    <property type="match status" value="1"/>
</dbReference>
<evidence type="ECO:0000256" key="8">
    <source>
        <dbReference type="ARBA" id="ARBA00047623"/>
    </source>
</evidence>
<evidence type="ECO:0000259" key="10">
    <source>
        <dbReference type="Pfam" id="PF01175"/>
    </source>
</evidence>
<evidence type="ECO:0000256" key="7">
    <source>
        <dbReference type="ARBA" id="ARBA00031640"/>
    </source>
</evidence>
<evidence type="ECO:0000313" key="13">
    <source>
        <dbReference type="EMBL" id="QIL48835.1"/>
    </source>
</evidence>
<dbReference type="InterPro" id="IPR038364">
    <property type="entry name" value="Urocanase_central_sf"/>
</dbReference>
<organism evidence="13 14">
    <name type="scientific">Vagococcus hydrophili</name>
    <dbReference type="NCBI Taxonomy" id="2714947"/>
    <lineage>
        <taxon>Bacteria</taxon>
        <taxon>Bacillati</taxon>
        <taxon>Bacillota</taxon>
        <taxon>Bacilli</taxon>
        <taxon>Lactobacillales</taxon>
        <taxon>Enterococcaceae</taxon>
        <taxon>Vagococcus</taxon>
    </lineage>
</organism>
<dbReference type="FunFam" id="3.40.1770.10:FF:000002">
    <property type="entry name" value="Urocanate hydratase 1"/>
    <property type="match status" value="1"/>
</dbReference>
<dbReference type="NCBIfam" id="TIGR01228">
    <property type="entry name" value="hutU"/>
    <property type="match status" value="1"/>
</dbReference>
<comment type="subcellular location">
    <subcellularLocation>
        <location evidence="9">Cytoplasm</location>
    </subcellularLocation>
</comment>
<keyword evidence="14" id="KW-1185">Reference proteome</keyword>
<feature type="domain" description="Urocanase C-terminal" evidence="12">
    <location>
        <begin position="445"/>
        <end position="641"/>
    </location>
</feature>
<evidence type="ECO:0000259" key="12">
    <source>
        <dbReference type="Pfam" id="PF17392"/>
    </source>
</evidence>
<feature type="domain" description="Urocanase N-terminal" evidence="11">
    <location>
        <begin position="89"/>
        <end position="214"/>
    </location>
</feature>
<dbReference type="NCBIfam" id="NF003820">
    <property type="entry name" value="PRK05414.1"/>
    <property type="match status" value="1"/>
</dbReference>
<proteinExistence type="inferred from homology"/>
<keyword evidence="6 9" id="KW-0456">Lyase</keyword>
<dbReference type="InterPro" id="IPR035085">
    <property type="entry name" value="Urocanase_Rossmann-like"/>
</dbReference>
<feature type="binding site" evidence="9">
    <location>
        <position position="282"/>
    </location>
    <ligand>
        <name>NAD(+)</name>
        <dbReference type="ChEBI" id="CHEBI:57540"/>
    </ligand>
</feature>
<reference evidence="13 14" key="1">
    <citation type="submission" date="2020-03" db="EMBL/GenBank/DDBJ databases">
        <title>Vagococcus sp. nov., isolated from beetles.</title>
        <authorList>
            <person name="Hyun D.-W."/>
            <person name="Bae J.-W."/>
        </authorList>
    </citation>
    <scope>NUCLEOTIDE SEQUENCE [LARGE SCALE GENOMIC DNA]</scope>
    <source>
        <strain evidence="13 14">HDW17B</strain>
    </source>
</reference>
<keyword evidence="4 9" id="KW-0369">Histidine metabolism</keyword>
<dbReference type="GO" id="GO:0016153">
    <property type="term" value="F:urocanate hydratase activity"/>
    <property type="evidence" value="ECO:0007669"/>
    <property type="project" value="UniProtKB-UniRule"/>
</dbReference>
<dbReference type="InterPro" id="IPR055351">
    <property type="entry name" value="Urocanase"/>
</dbReference>
<sequence length="674" mass="75575">MISNTDISKAMTIKLPEVLPDMPVFQEGIRRAPDRGFRLSESQTKLALKNALRYVPEQFHDQVIPEFLEELKTRGRIYGYRWYPKTRVYGKPIDEYKGKCVAAKAMQVMIDNNLDFDIALYPYELVTYGETGQVCSNWMQYQLIMSYLEEMTDEQTLVVESGHPMGLFSSKKDAPRVIITNGLLIGEYDNIKDWEIGEQMGVTNYGQMTAGGWMYIGPQGIVHGTFNTLLNAGRLKLGVADDGDLRGKLFITSGLGGMSGAQGKAGEIAKAVAIVAEVDRSRIDTRLEQGWISHVTETPEATMTLAKEYMDKEETTSIAYHGNIVDLLEYINENDIHVHLLSDQTSCHNVYEGGYCPAGMSFEERTRLLGEDQDKFRVEIDKTLKRHFEVIKSLTAKGTYFFDYGNSFMKAIYDTGIKEISKNGVDDKDGFIWPSYVEDIMGPMLFDYGYGPFRWACLSRKHEDLMATDKAAMEVIDPTRRYQDRDNYNWIRDAEENKLVVGTEARILYQDAMGRVNIALKFNEMVREGKIGPVMIGRDHHDVSGTDSPFRETSNIKDGSNITADMATQCYAGNAARGMSLIALHNGGGVGIGKSINGGFGLVLDGSEMTDEIIKSAISWDTMGGVARRSWARNPHAIETSMEYNEMRKGLDHITIPYIADDAKVEAAISPLFK</sequence>
<feature type="binding site" evidence="9">
    <location>
        <position position="207"/>
    </location>
    <ligand>
        <name>NAD(+)</name>
        <dbReference type="ChEBI" id="CHEBI:57540"/>
    </ligand>
</feature>
<evidence type="ECO:0000256" key="4">
    <source>
        <dbReference type="ARBA" id="ARBA00022808"/>
    </source>
</evidence>
<dbReference type="Pfam" id="PF17392">
    <property type="entry name" value="Urocanase_C"/>
    <property type="match status" value="1"/>
</dbReference>
<dbReference type="KEGG" id="vhy:G7082_10105"/>
<dbReference type="SUPFAM" id="SSF111326">
    <property type="entry name" value="Urocanase"/>
    <property type="match status" value="1"/>
</dbReference>
<comment type="pathway">
    <text evidence="1 9">Amino-acid degradation; L-histidine degradation into L-glutamate; N-formimidoyl-L-glutamate from L-histidine: step 2/3.</text>
</comment>
<dbReference type="PANTHER" id="PTHR12216">
    <property type="entry name" value="UROCANATE HYDRATASE"/>
    <property type="match status" value="1"/>
</dbReference>
<dbReference type="UniPathway" id="UPA00379">
    <property type="reaction ID" value="UER00550"/>
</dbReference>
<comment type="caution">
    <text evidence="9">Lacks conserved residue(s) required for the propagation of feature annotation.</text>
</comment>
<dbReference type="RefSeq" id="WP_166034967.1">
    <property type="nucleotide sequence ID" value="NZ_CP049887.1"/>
</dbReference>
<evidence type="ECO:0000256" key="3">
    <source>
        <dbReference type="ARBA" id="ARBA00011992"/>
    </source>
</evidence>
<dbReference type="Proteomes" id="UP000501747">
    <property type="component" value="Chromosome"/>
</dbReference>
<dbReference type="PIRSF" id="PIRSF001423">
    <property type="entry name" value="Urocanate_hydrat"/>
    <property type="match status" value="1"/>
</dbReference>
<feature type="domain" description="Urocanase Rossmann-like" evidence="10">
    <location>
        <begin position="217"/>
        <end position="440"/>
    </location>
</feature>
<keyword evidence="9" id="KW-0963">Cytoplasm</keyword>
<dbReference type="InterPro" id="IPR023637">
    <property type="entry name" value="Urocanase-like"/>
</dbReference>
<comment type="similarity">
    <text evidence="2 9">Belongs to the urocanase family.</text>
</comment>
<dbReference type="InterPro" id="IPR036190">
    <property type="entry name" value="Urocanase_sf"/>
</dbReference>
<feature type="binding site" evidence="9">
    <location>
        <position position="404"/>
    </location>
    <ligand>
        <name>NAD(+)</name>
        <dbReference type="ChEBI" id="CHEBI:57540"/>
    </ligand>
</feature>
<feature type="binding site" evidence="9">
    <location>
        <position position="277"/>
    </location>
    <ligand>
        <name>NAD(+)</name>
        <dbReference type="ChEBI" id="CHEBI:57540"/>
    </ligand>
</feature>
<dbReference type="GO" id="GO:0019556">
    <property type="term" value="P:L-histidine catabolic process to glutamate and formamide"/>
    <property type="evidence" value="ECO:0007669"/>
    <property type="project" value="UniProtKB-UniPathway"/>
</dbReference>